<dbReference type="EMBL" id="DXFX01000065">
    <property type="protein sequence ID" value="HIX07792.1"/>
    <property type="molecule type" value="Genomic_DNA"/>
</dbReference>
<organism evidence="1 2">
    <name type="scientific">Candidatus Borkfalkia faecipullorum</name>
    <dbReference type="NCBI Taxonomy" id="2838510"/>
    <lineage>
        <taxon>Bacteria</taxon>
        <taxon>Bacillati</taxon>
        <taxon>Bacillota</taxon>
        <taxon>Clostridia</taxon>
        <taxon>Christensenellales</taxon>
        <taxon>Christensenellaceae</taxon>
        <taxon>Candidatus Borkfalkia</taxon>
    </lineage>
</organism>
<reference evidence="1" key="1">
    <citation type="journal article" date="2021" name="PeerJ">
        <title>Extensive microbial diversity within the chicken gut microbiome revealed by metagenomics and culture.</title>
        <authorList>
            <person name="Gilroy R."/>
            <person name="Ravi A."/>
            <person name="Getino M."/>
            <person name="Pursley I."/>
            <person name="Horton D.L."/>
            <person name="Alikhan N.F."/>
            <person name="Baker D."/>
            <person name="Gharbi K."/>
            <person name="Hall N."/>
            <person name="Watson M."/>
            <person name="Adriaenssens E.M."/>
            <person name="Foster-Nyarko E."/>
            <person name="Jarju S."/>
            <person name="Secka A."/>
            <person name="Antonio M."/>
            <person name="Oren A."/>
            <person name="Chaudhuri R.R."/>
            <person name="La Ragione R."/>
            <person name="Hildebrand F."/>
            <person name="Pallen M.J."/>
        </authorList>
    </citation>
    <scope>NUCLEOTIDE SEQUENCE</scope>
    <source>
        <strain evidence="1">811</strain>
    </source>
</reference>
<evidence type="ECO:0000313" key="2">
    <source>
        <dbReference type="Proteomes" id="UP000824204"/>
    </source>
</evidence>
<dbReference type="Proteomes" id="UP000824204">
    <property type="component" value="Unassembled WGS sequence"/>
</dbReference>
<feature type="non-terminal residue" evidence="1">
    <location>
        <position position="1"/>
    </location>
</feature>
<reference evidence="1" key="2">
    <citation type="submission" date="2021-04" db="EMBL/GenBank/DDBJ databases">
        <authorList>
            <person name="Gilroy R."/>
        </authorList>
    </citation>
    <scope>NUCLEOTIDE SEQUENCE</scope>
    <source>
        <strain evidence="1">811</strain>
    </source>
</reference>
<sequence length="130" mass="13836">VAVAAIEYDLGVNATLTFTVGELTFKNNNADVTYGEGYDVDDLKEVFSITFYTDQEGNSPITIEGNGTFTTTLSGNGTYNIYAKVTWTSDTGDVKGEAADARDTWIGANVTTVSCTFGYTAVQATELPNA</sequence>
<dbReference type="AlphaFoldDB" id="A0A9D1V7U0"/>
<accession>A0A9D1V7U0</accession>
<evidence type="ECO:0000313" key="1">
    <source>
        <dbReference type="EMBL" id="HIX07792.1"/>
    </source>
</evidence>
<name>A0A9D1V7U0_9FIRM</name>
<protein>
    <submittedName>
        <fullName evidence="1">Uncharacterized protein</fullName>
    </submittedName>
</protein>
<gene>
    <name evidence="1" type="ORF">H9741_04940</name>
</gene>
<comment type="caution">
    <text evidence="1">The sequence shown here is derived from an EMBL/GenBank/DDBJ whole genome shotgun (WGS) entry which is preliminary data.</text>
</comment>
<proteinExistence type="predicted"/>